<evidence type="ECO:0000256" key="2">
    <source>
        <dbReference type="ARBA" id="ARBA00023054"/>
    </source>
</evidence>
<feature type="transmembrane region" description="Helical" evidence="4">
    <location>
        <begin position="44"/>
        <end position="69"/>
    </location>
</feature>
<feature type="compositionally biased region" description="Low complexity" evidence="3">
    <location>
        <begin position="256"/>
        <end position="357"/>
    </location>
</feature>
<feature type="compositionally biased region" description="Low complexity" evidence="3">
    <location>
        <begin position="581"/>
        <end position="622"/>
    </location>
</feature>
<feature type="compositionally biased region" description="Low complexity" evidence="3">
    <location>
        <begin position="1032"/>
        <end position="1041"/>
    </location>
</feature>
<feature type="compositionally biased region" description="Basic and acidic residues" evidence="3">
    <location>
        <begin position="1206"/>
        <end position="1222"/>
    </location>
</feature>
<feature type="compositionally biased region" description="Polar residues" evidence="3">
    <location>
        <begin position="543"/>
        <end position="553"/>
    </location>
</feature>
<feature type="compositionally biased region" description="Polar residues" evidence="3">
    <location>
        <begin position="1546"/>
        <end position="1556"/>
    </location>
</feature>
<sequence>MPHKRLTQRASQTKTGPKKIISFFPHSDAIFRAKVKKLDGRNNIFITFFISFVEFTWTTFICCVFGSVFSSSVCSLHVEDFVPSWCLFCQIWGQETWSSEVTEFRLILEFFQTPSLIHEFCPLIHEFCPLIHEFCNLIHEFCPLIHEFCPLIHEFCSSKIFVSSMLSDLLSVFFQPEESKKRMRDPKMKKLFTSLFGDDSEPDDDQDETTLTPVTPGSNEKSYDPIVSTHLKDNKLDTSEVQVKFGDKKHGHRRSQSSGSSLSSSKLHPSSTSSAPSSTSSAPSSTSSATSSMSSAPSSTSSAPSSTSSATSSMSSAPSSTSSAPSSTSSAPSSTSSVHRRSQSSSSHRLNLSTTSSAKTCSPEGHHRNSNENKSSSYFSQKAKHQRSSSLSSSKPHPSSRNSDTSSLSCAPSSSSSATSSLSSALSSTSSAPSSTSCAPSSTSCALSSASCVPSSTSCAPSSTSCAPSSTSCAPSSTSCAPSSTSCAPSSSSSSKPRPSSPSSKSAKMSAGKKSDWLDGQHKISTSKSREHRRSQSSSSHRPNMSVTSSGKTCSHDVRHRDFIENKSNGDSLLQEKHQQSSSSSFSKPRPSASSSSKPRPSSSNSPKLHPSASSSKSETMSTGKRTDSLEGQNTLSTSKSREHRRSQSSSSHRPNMSVTSSDKTCSPDVHHRDFKENKSNSDSSLRHQRSSSSSSSKPRTSSSSSTPSSSSSAPSSSSSPPSSSSSAPSTSSSPPSSSSSAPSSSSSAPSSTSCATSSPGSSKPRPSSSSSKSAKMSAGKKSDLLDGQDKLSSRKSREHRRSQSSSSHRPNLSVTSSDKTCSQEVLHRDSNENKSNSDSSVQEKLQQSSSSSSSKPHPSPSSSKSETISAGKRADSKSREQNTSSGLPVSLTTRKVPDQATGEQKAKNKPRIVQKPVKEKDVEKQKKAETSLKKIDLKKLFHSLFEDASEPDEDSEKNKTLTPETSTKNGQTSEPHASSYLKDKKSMSSRSDDCQKKHGYNKSGHISSSSTGHRKLQHSSVDKDRVSETPSNSSSSKSNSDCSETNKPQPRSRSLSSRPHSSSSSPKPQTSSSKSGTVEINVRDKVPSSESVTSSSKPKTVGINDQDKLSSKPVTSSSKQTTAEINSQDKISPEKSQKRNPSREGAVELSKHYFKPLVERQTAQTAPSQISEREKVLARLQAIKERTLAAIQKENVPRGNRGKKEKMSPRDGSGKQDEKVVKSAEIVRGVISSDEDESVDNNVPSALDIMLSEREAKLEKEKIARLAKQAWERAQKKDYSKTENKNSRKRKSVHKTDTGSSSKHFKLSPSQTSGNQEKTKERRPSPLSDMETNLVPSKAKKPIVKHCTSAAPPPMGFQALLAVAEQNQKEPTKPTPSISNKNNKKEEKRPMTQKEKERKERLKSKEYQEWLKNGGKAPCQKKISVDEASPPSSSQTRAPPSSSSSRDKFKPTPVSKPTPCMGVKMSLNNHTSSVNAKPSLNKPTSFTTAKASLKSPTSSCVSSDTSLKKSTSSSSSKPSLSKSTSSLSAKSSLSKQHRGEPQRPPSNNHVTNRGKASSVPHMNETLLVCGPGSDSEEEEPSALHSFNNPFDRIVSQVHKHKRSHPRTQSGQTLKKRMRLNNDFDEEEDSGMDDFIDDNEEGDEVNVSKEIKRMFGYDRSRFKNERDDYLSCMESDFRTVMKEETRSAKLGRMEDLEDMRMEQEELRRKALVKKQMNRKK</sequence>
<keyword evidence="4" id="KW-0812">Transmembrane</keyword>
<feature type="compositionally biased region" description="Polar residues" evidence="3">
    <location>
        <begin position="655"/>
        <end position="665"/>
    </location>
</feature>
<accession>A0ABM1VZA5</accession>
<dbReference type="RefSeq" id="XP_035827748.1">
    <property type="nucleotide sequence ID" value="XM_035971855.1"/>
</dbReference>
<name>A0ABM1VZA5_APLCA</name>
<feature type="compositionally biased region" description="Polar residues" evidence="3">
    <location>
        <begin position="209"/>
        <end position="220"/>
    </location>
</feature>
<evidence type="ECO:0000313" key="6">
    <source>
        <dbReference type="RefSeq" id="XP_035827748.1"/>
    </source>
</evidence>
<keyword evidence="4" id="KW-1133">Transmembrane helix</keyword>
<feature type="compositionally biased region" description="Acidic residues" evidence="3">
    <location>
        <begin position="198"/>
        <end position="208"/>
    </location>
</feature>
<protein>
    <submittedName>
        <fullName evidence="6">Serine-rich adhesin for platelets-like</fullName>
    </submittedName>
</protein>
<feature type="region of interest" description="Disordered" evidence="3">
    <location>
        <begin position="1189"/>
        <end position="1222"/>
    </location>
</feature>
<feature type="compositionally biased region" description="Basic and acidic residues" evidence="3">
    <location>
        <begin position="669"/>
        <end position="680"/>
    </location>
</feature>
<evidence type="ECO:0000256" key="4">
    <source>
        <dbReference type="SAM" id="Phobius"/>
    </source>
</evidence>
<feature type="compositionally biased region" description="Basic and acidic residues" evidence="3">
    <location>
        <begin position="982"/>
        <end position="997"/>
    </location>
</feature>
<feature type="compositionally biased region" description="Polar residues" evidence="3">
    <location>
        <begin position="1299"/>
        <end position="1317"/>
    </location>
</feature>
<feature type="compositionally biased region" description="Basic and acidic residues" evidence="3">
    <location>
        <begin position="781"/>
        <end position="793"/>
    </location>
</feature>
<gene>
    <name evidence="6" type="primary">LOC101847364</name>
</gene>
<feature type="compositionally biased region" description="Polar residues" evidence="3">
    <location>
        <begin position="1467"/>
        <end position="1491"/>
    </location>
</feature>
<reference evidence="6" key="1">
    <citation type="submission" date="2025-08" db="UniProtKB">
        <authorList>
            <consortium name="RefSeq"/>
        </authorList>
    </citation>
    <scope>IDENTIFICATION</scope>
</reference>
<dbReference type="Pfam" id="PF08243">
    <property type="entry name" value="SPT2"/>
    <property type="match status" value="1"/>
</dbReference>
<feature type="compositionally biased region" description="Low complexity" evidence="3">
    <location>
        <begin position="1430"/>
        <end position="1445"/>
    </location>
</feature>
<evidence type="ECO:0000256" key="3">
    <source>
        <dbReference type="SAM" id="MobiDB-lite"/>
    </source>
</evidence>
<keyword evidence="4" id="KW-0472">Membrane</keyword>
<keyword evidence="2" id="KW-0175">Coiled coil</keyword>
<feature type="compositionally biased region" description="Low complexity" evidence="3">
    <location>
        <begin position="1089"/>
        <end position="1102"/>
    </location>
</feature>
<dbReference type="PANTHER" id="PTHR22691">
    <property type="entry name" value="YEAST SPT2-RELATED"/>
    <property type="match status" value="1"/>
</dbReference>
<feature type="compositionally biased region" description="Polar residues" evidence="3">
    <location>
        <begin position="1113"/>
        <end position="1131"/>
    </location>
</feature>
<organism evidence="5 6">
    <name type="scientific">Aplysia californica</name>
    <name type="common">California sea hare</name>
    <dbReference type="NCBI Taxonomy" id="6500"/>
    <lineage>
        <taxon>Eukaryota</taxon>
        <taxon>Metazoa</taxon>
        <taxon>Spiralia</taxon>
        <taxon>Lophotrochozoa</taxon>
        <taxon>Mollusca</taxon>
        <taxon>Gastropoda</taxon>
        <taxon>Heterobranchia</taxon>
        <taxon>Euthyneura</taxon>
        <taxon>Tectipleura</taxon>
        <taxon>Aplysiida</taxon>
        <taxon>Aplysioidea</taxon>
        <taxon>Aplysiidae</taxon>
        <taxon>Aplysia</taxon>
    </lineage>
</organism>
<feature type="compositionally biased region" description="Basic residues" evidence="3">
    <location>
        <begin position="794"/>
        <end position="803"/>
    </location>
</feature>
<feature type="compositionally biased region" description="Low complexity" evidence="3">
    <location>
        <begin position="1495"/>
        <end position="1535"/>
    </location>
</feature>
<feature type="region of interest" description="Disordered" evidence="3">
    <location>
        <begin position="1272"/>
        <end position="1643"/>
    </location>
</feature>
<dbReference type="GeneID" id="101847364"/>
<dbReference type="InterPro" id="IPR013256">
    <property type="entry name" value="Chromatin_SPT2"/>
</dbReference>
<feature type="compositionally biased region" description="Low complexity" evidence="3">
    <location>
        <begin position="388"/>
        <end position="512"/>
    </location>
</feature>
<feature type="compositionally biased region" description="Basic and acidic residues" evidence="3">
    <location>
        <begin position="513"/>
        <end position="522"/>
    </location>
</feature>
<keyword evidence="5" id="KW-1185">Reference proteome</keyword>
<proteinExistence type="inferred from homology"/>
<feature type="compositionally biased region" description="Polar residues" evidence="3">
    <location>
        <begin position="882"/>
        <end position="894"/>
    </location>
</feature>
<evidence type="ECO:0000256" key="1">
    <source>
        <dbReference type="ARBA" id="ARBA00006461"/>
    </source>
</evidence>
<feature type="compositionally biased region" description="Basic and acidic residues" evidence="3">
    <location>
        <begin position="1132"/>
        <end position="1152"/>
    </location>
</feature>
<feature type="compositionally biased region" description="Polar residues" evidence="3">
    <location>
        <begin position="961"/>
        <end position="977"/>
    </location>
</feature>
<feature type="compositionally biased region" description="Polar residues" evidence="3">
    <location>
        <begin position="811"/>
        <end position="824"/>
    </location>
</feature>
<feature type="compositionally biased region" description="Low complexity" evidence="3">
    <location>
        <begin position="834"/>
        <end position="866"/>
    </location>
</feature>
<feature type="compositionally biased region" description="Basic and acidic residues" evidence="3">
    <location>
        <begin position="554"/>
        <end position="565"/>
    </location>
</feature>
<evidence type="ECO:0000313" key="5">
    <source>
        <dbReference type="Proteomes" id="UP000694888"/>
    </source>
</evidence>
<dbReference type="SMART" id="SM00784">
    <property type="entry name" value="SPT2"/>
    <property type="match status" value="1"/>
</dbReference>
<feature type="compositionally biased region" description="Basic and acidic residues" evidence="3">
    <location>
        <begin position="917"/>
        <end position="931"/>
    </location>
</feature>
<feature type="region of interest" description="Disordered" evidence="3">
    <location>
        <begin position="194"/>
        <end position="931"/>
    </location>
</feature>
<feature type="compositionally biased region" description="Acidic residues" evidence="3">
    <location>
        <begin position="1623"/>
        <end position="1643"/>
    </location>
</feature>
<feature type="region of interest" description="Disordered" evidence="3">
    <location>
        <begin position="947"/>
        <end position="1152"/>
    </location>
</feature>
<feature type="compositionally biased region" description="Basic and acidic residues" evidence="3">
    <location>
        <begin position="1384"/>
        <end position="1410"/>
    </location>
</feature>
<feature type="compositionally biased region" description="Low complexity" evidence="3">
    <location>
        <begin position="691"/>
        <end position="780"/>
    </location>
</feature>
<feature type="compositionally biased region" description="Low complexity" evidence="3">
    <location>
        <begin position="1048"/>
        <end position="1076"/>
    </location>
</feature>
<feature type="compositionally biased region" description="Basic and acidic residues" evidence="3">
    <location>
        <begin position="1272"/>
        <end position="1287"/>
    </location>
</feature>
<dbReference type="Proteomes" id="UP000694888">
    <property type="component" value="Unplaced"/>
</dbReference>
<dbReference type="PANTHER" id="PTHR22691:SF8">
    <property type="entry name" value="PROTEIN SPT2 HOMOLOG"/>
    <property type="match status" value="1"/>
</dbReference>
<comment type="similarity">
    <text evidence="1">Belongs to the SPT2 family.</text>
</comment>